<evidence type="ECO:0000256" key="4">
    <source>
        <dbReference type="ARBA" id="ARBA00022729"/>
    </source>
</evidence>
<dbReference type="EnsemblMetazoa" id="CLYHEMT024145.1">
    <property type="protein sequence ID" value="CLYHEMP024145.1"/>
    <property type="gene ID" value="CLYHEMG024145"/>
</dbReference>
<comment type="subcellular location">
    <subcellularLocation>
        <location evidence="1">Endoplasmic reticulum</location>
    </subcellularLocation>
</comment>
<keyword evidence="4 10" id="KW-0732">Signal</keyword>
<feature type="compositionally biased region" description="Basic residues" evidence="9">
    <location>
        <begin position="450"/>
        <end position="462"/>
    </location>
</feature>
<dbReference type="SUPFAM" id="SSF57184">
    <property type="entry name" value="Growth factor receptor domain"/>
    <property type="match status" value="2"/>
</dbReference>
<dbReference type="InterPro" id="IPR002049">
    <property type="entry name" value="LE_dom"/>
</dbReference>
<dbReference type="PANTHER" id="PTHR24039">
    <property type="entry name" value="FIBRILLIN-RELATED"/>
    <property type="match status" value="1"/>
</dbReference>
<dbReference type="Pfam" id="PF07645">
    <property type="entry name" value="EGF_CA"/>
    <property type="match status" value="1"/>
</dbReference>
<evidence type="ECO:0000256" key="6">
    <source>
        <dbReference type="ARBA" id="ARBA00022824"/>
    </source>
</evidence>
<evidence type="ECO:0000313" key="12">
    <source>
        <dbReference type="EnsemblMetazoa" id="CLYHEMP024145.1"/>
    </source>
</evidence>
<dbReference type="Gene3D" id="2.10.220.10">
    <property type="entry name" value="Hormone Receptor, Insulin-like Growth Factor Receptor 1, Chain A, domain 2"/>
    <property type="match status" value="1"/>
</dbReference>
<evidence type="ECO:0000313" key="13">
    <source>
        <dbReference type="Proteomes" id="UP000594262"/>
    </source>
</evidence>
<feature type="signal peptide" evidence="10">
    <location>
        <begin position="1"/>
        <end position="18"/>
    </location>
</feature>
<feature type="domain" description="EGF-like" evidence="11">
    <location>
        <begin position="410"/>
        <end position="450"/>
    </location>
</feature>
<dbReference type="PROSITE" id="PS01187">
    <property type="entry name" value="EGF_CA"/>
    <property type="match status" value="1"/>
</dbReference>
<dbReference type="PROSITE" id="PS01248">
    <property type="entry name" value="EGF_LAM_1"/>
    <property type="match status" value="1"/>
</dbReference>
<feature type="domain" description="EGF-like" evidence="11">
    <location>
        <begin position="134"/>
        <end position="174"/>
    </location>
</feature>
<evidence type="ECO:0000256" key="5">
    <source>
        <dbReference type="ARBA" id="ARBA00022737"/>
    </source>
</evidence>
<keyword evidence="7 8" id="KW-1015">Disulfide bond</keyword>
<protein>
    <recommendedName>
        <fullName evidence="11">EGF-like domain-containing protein</fullName>
    </recommendedName>
</protein>
<dbReference type="Gene3D" id="2.10.25.10">
    <property type="entry name" value="Laminin"/>
    <property type="match status" value="1"/>
</dbReference>
<dbReference type="PROSITE" id="PS00010">
    <property type="entry name" value="ASX_HYDROXYL"/>
    <property type="match status" value="1"/>
</dbReference>
<dbReference type="OrthoDB" id="6019644at2759"/>
<evidence type="ECO:0000256" key="8">
    <source>
        <dbReference type="PROSITE-ProRule" id="PRU00076"/>
    </source>
</evidence>
<comment type="similarity">
    <text evidence="2">Belongs to the CRELD family.</text>
</comment>
<dbReference type="InterPro" id="IPR000152">
    <property type="entry name" value="EGF-type_Asp/Asn_hydroxyl_site"/>
</dbReference>
<dbReference type="SMART" id="SM00181">
    <property type="entry name" value="EGF"/>
    <property type="match status" value="5"/>
</dbReference>
<evidence type="ECO:0000256" key="10">
    <source>
        <dbReference type="SAM" id="SignalP"/>
    </source>
</evidence>
<dbReference type="PROSITE" id="PS01186">
    <property type="entry name" value="EGF_2"/>
    <property type="match status" value="1"/>
</dbReference>
<dbReference type="RefSeq" id="XP_066935688.1">
    <property type="nucleotide sequence ID" value="XM_067079587.1"/>
</dbReference>
<feature type="compositionally biased region" description="Basic and acidic residues" evidence="9">
    <location>
        <begin position="463"/>
        <end position="473"/>
    </location>
</feature>
<dbReference type="InterPro" id="IPR009030">
    <property type="entry name" value="Growth_fac_rcpt_cys_sf"/>
</dbReference>
<name>A0A7M5XJ52_9CNID</name>
<proteinExistence type="inferred from homology"/>
<feature type="chain" id="PRO_5029596309" description="EGF-like domain-containing protein" evidence="10">
    <location>
        <begin position="19"/>
        <end position="491"/>
    </location>
</feature>
<organism evidence="12 13">
    <name type="scientific">Clytia hemisphaerica</name>
    <dbReference type="NCBI Taxonomy" id="252671"/>
    <lineage>
        <taxon>Eukaryota</taxon>
        <taxon>Metazoa</taxon>
        <taxon>Cnidaria</taxon>
        <taxon>Hydrozoa</taxon>
        <taxon>Hydroidolina</taxon>
        <taxon>Leptothecata</taxon>
        <taxon>Obeliida</taxon>
        <taxon>Clytiidae</taxon>
        <taxon>Clytia</taxon>
    </lineage>
</organism>
<comment type="caution">
    <text evidence="8">Lacks conserved residue(s) required for the propagation of feature annotation.</text>
</comment>
<dbReference type="AlphaFoldDB" id="A0A7M5XJ52"/>
<accession>A0A7M5XJ52</accession>
<keyword evidence="3 8" id="KW-0245">EGF-like domain</keyword>
<dbReference type="GeneID" id="136823402"/>
<feature type="compositionally biased region" description="Basic and acidic residues" evidence="9">
    <location>
        <begin position="481"/>
        <end position="491"/>
    </location>
</feature>
<evidence type="ECO:0000256" key="1">
    <source>
        <dbReference type="ARBA" id="ARBA00004240"/>
    </source>
</evidence>
<dbReference type="GO" id="GO:0005509">
    <property type="term" value="F:calcium ion binding"/>
    <property type="evidence" value="ECO:0007669"/>
    <property type="project" value="InterPro"/>
</dbReference>
<dbReference type="InterPro" id="IPR000742">
    <property type="entry name" value="EGF"/>
</dbReference>
<dbReference type="SMART" id="SM00179">
    <property type="entry name" value="EGF_CA"/>
    <property type="match status" value="3"/>
</dbReference>
<dbReference type="SMART" id="SM00261">
    <property type="entry name" value="FU"/>
    <property type="match status" value="4"/>
</dbReference>
<evidence type="ECO:0000256" key="2">
    <source>
        <dbReference type="ARBA" id="ARBA00005897"/>
    </source>
</evidence>
<dbReference type="InterPro" id="IPR006212">
    <property type="entry name" value="Furin_repeat"/>
</dbReference>
<dbReference type="InterPro" id="IPR001881">
    <property type="entry name" value="EGF-like_Ca-bd_dom"/>
</dbReference>
<dbReference type="GO" id="GO:0005783">
    <property type="term" value="C:endoplasmic reticulum"/>
    <property type="evidence" value="ECO:0007669"/>
    <property type="project" value="UniProtKB-SubCell"/>
</dbReference>
<evidence type="ECO:0000256" key="7">
    <source>
        <dbReference type="ARBA" id="ARBA00023157"/>
    </source>
</evidence>
<reference evidence="12" key="1">
    <citation type="submission" date="2021-01" db="UniProtKB">
        <authorList>
            <consortium name="EnsemblMetazoa"/>
        </authorList>
    </citation>
    <scope>IDENTIFICATION</scope>
</reference>
<keyword evidence="5" id="KW-0677">Repeat</keyword>
<dbReference type="InterPro" id="IPR018097">
    <property type="entry name" value="EGF_Ca-bd_CS"/>
</dbReference>
<dbReference type="PANTHER" id="PTHR24039:SF58">
    <property type="entry name" value="EGF-LIKE DOMAIN-CONTAINING PROTEIN"/>
    <property type="match status" value="1"/>
</dbReference>
<evidence type="ECO:0000259" key="11">
    <source>
        <dbReference type="PROSITE" id="PS50026"/>
    </source>
</evidence>
<dbReference type="PROSITE" id="PS00022">
    <property type="entry name" value="EGF_1"/>
    <property type="match status" value="1"/>
</dbReference>
<keyword evidence="13" id="KW-1185">Reference proteome</keyword>
<dbReference type="InterPro" id="IPR049883">
    <property type="entry name" value="NOTCH1_EGF-like"/>
</dbReference>
<evidence type="ECO:0000256" key="9">
    <source>
        <dbReference type="SAM" id="MobiDB-lite"/>
    </source>
</evidence>
<feature type="region of interest" description="Disordered" evidence="9">
    <location>
        <begin position="444"/>
        <end position="491"/>
    </location>
</feature>
<dbReference type="Proteomes" id="UP000594262">
    <property type="component" value="Unplaced"/>
</dbReference>
<keyword evidence="6" id="KW-0256">Endoplasmic reticulum</keyword>
<feature type="disulfide bond" evidence="8">
    <location>
        <begin position="164"/>
        <end position="173"/>
    </location>
</feature>
<sequence length="491" mass="53501">MLTLTLFLLNTFVAFGSSGKVGDNCNTCRDIVKNFKKGLDKTAKDHFGGGDTAWEESRLGSFARSETRLLEILEGACEGAAKESRCHAIVEEYEEKIEEYWFNKHKELDQLEKYLCIDTMQACCPEGQYGKECKDCPGGSKSPCNGHGTCKGSGTREGNGKCKCDDAYQGDLCDECSEKYYKDTNGSCLACDESCESSCSDGTNKGCDSCKEGYVQDEEQACVDKNECDEDDTCVEGKFCVNSKGSYECKDCHASCEGGCTEASRFNCVQCKSGWKAIEGQQGCEDVNECEGEHGCSAGTYCKNTDGKHECLSCHSSCSTEGCTGEGPDKCLVCSNGWEMNSEEGTGCVDVDQCKTKEVQCKHGEVCVNSEGPDKCEACHETCKECVGTEAGNCLSCYPGFALIDSKCKDINECSNDPCNEKTENCNNTPGSYSCKCKKGWVRTKQGDCKKKKTKSKKKNKKGNTEDTPKQNESESTVTSSDKEDPKKTEL</sequence>
<dbReference type="PROSITE" id="PS50026">
    <property type="entry name" value="EGF_3"/>
    <property type="match status" value="2"/>
</dbReference>
<evidence type="ECO:0000256" key="3">
    <source>
        <dbReference type="ARBA" id="ARBA00022536"/>
    </source>
</evidence>